<evidence type="ECO:0000313" key="2">
    <source>
        <dbReference type="Proteomes" id="UP000828390"/>
    </source>
</evidence>
<dbReference type="EMBL" id="JAIWYP010000003">
    <property type="protein sequence ID" value="KAH3848334.1"/>
    <property type="molecule type" value="Genomic_DNA"/>
</dbReference>
<organism evidence="1 2">
    <name type="scientific">Dreissena polymorpha</name>
    <name type="common">Zebra mussel</name>
    <name type="synonym">Mytilus polymorpha</name>
    <dbReference type="NCBI Taxonomy" id="45954"/>
    <lineage>
        <taxon>Eukaryota</taxon>
        <taxon>Metazoa</taxon>
        <taxon>Spiralia</taxon>
        <taxon>Lophotrochozoa</taxon>
        <taxon>Mollusca</taxon>
        <taxon>Bivalvia</taxon>
        <taxon>Autobranchia</taxon>
        <taxon>Heteroconchia</taxon>
        <taxon>Euheterodonta</taxon>
        <taxon>Imparidentia</taxon>
        <taxon>Neoheterodontei</taxon>
        <taxon>Myida</taxon>
        <taxon>Dreissenoidea</taxon>
        <taxon>Dreissenidae</taxon>
        <taxon>Dreissena</taxon>
    </lineage>
</organism>
<keyword evidence="2" id="KW-1185">Reference proteome</keyword>
<dbReference type="AlphaFoldDB" id="A0A9D4KZ41"/>
<evidence type="ECO:0000313" key="1">
    <source>
        <dbReference type="EMBL" id="KAH3848334.1"/>
    </source>
</evidence>
<reference evidence="1" key="2">
    <citation type="submission" date="2020-11" db="EMBL/GenBank/DDBJ databases">
        <authorList>
            <person name="McCartney M.A."/>
            <person name="Auch B."/>
            <person name="Kono T."/>
            <person name="Mallez S."/>
            <person name="Becker A."/>
            <person name="Gohl D.M."/>
            <person name="Silverstein K.A.T."/>
            <person name="Koren S."/>
            <person name="Bechman K.B."/>
            <person name="Herman A."/>
            <person name="Abrahante J.E."/>
            <person name="Garbe J."/>
        </authorList>
    </citation>
    <scope>NUCLEOTIDE SEQUENCE</scope>
    <source>
        <strain evidence="1">Duluth1</strain>
        <tissue evidence="1">Whole animal</tissue>
    </source>
</reference>
<dbReference type="Proteomes" id="UP000828390">
    <property type="component" value="Unassembled WGS sequence"/>
</dbReference>
<gene>
    <name evidence="1" type="ORF">DPMN_090694</name>
</gene>
<comment type="caution">
    <text evidence="1">The sequence shown here is derived from an EMBL/GenBank/DDBJ whole genome shotgun (WGS) entry which is preliminary data.</text>
</comment>
<proteinExistence type="predicted"/>
<accession>A0A9D4KZ41</accession>
<protein>
    <submittedName>
        <fullName evidence="1">Uncharacterized protein</fullName>
    </submittedName>
</protein>
<sequence length="105" mass="11597">MVHKTRFRQSKAYLARLKIRLSAALELPTPCSTAPTDTRLCGGDVLTEQDGNNLCSLYCYQASTLTGTRYPLILLRDTSFSHDFAIILIGRVPCGHQSVKVSVKP</sequence>
<reference evidence="1" key="1">
    <citation type="journal article" date="2019" name="bioRxiv">
        <title>The Genome of the Zebra Mussel, Dreissena polymorpha: A Resource for Invasive Species Research.</title>
        <authorList>
            <person name="McCartney M.A."/>
            <person name="Auch B."/>
            <person name="Kono T."/>
            <person name="Mallez S."/>
            <person name="Zhang Y."/>
            <person name="Obille A."/>
            <person name="Becker A."/>
            <person name="Abrahante J.E."/>
            <person name="Garbe J."/>
            <person name="Badalamenti J.P."/>
            <person name="Herman A."/>
            <person name="Mangelson H."/>
            <person name="Liachko I."/>
            <person name="Sullivan S."/>
            <person name="Sone E.D."/>
            <person name="Koren S."/>
            <person name="Silverstein K.A.T."/>
            <person name="Beckman K.B."/>
            <person name="Gohl D.M."/>
        </authorList>
    </citation>
    <scope>NUCLEOTIDE SEQUENCE</scope>
    <source>
        <strain evidence="1">Duluth1</strain>
        <tissue evidence="1">Whole animal</tissue>
    </source>
</reference>
<name>A0A9D4KZ41_DREPO</name>